<dbReference type="AlphaFoldDB" id="A0A422QUZ2"/>
<keyword evidence="3" id="KW-1185">Reference proteome</keyword>
<gene>
    <name evidence="2" type="ORF">A7A09_014370</name>
</gene>
<reference evidence="2" key="1">
    <citation type="submission" date="2018-05" db="EMBL/GenBank/DDBJ databases">
        <title>Reclassification of Methylarcula marina and Methylarcula terricola as Paracoccus methylarcula sp.nov., comb.nov. and Paracoccus terricola comb.nov.</title>
        <authorList>
            <person name="Shmareva M.N."/>
            <person name="Doronina N.V."/>
            <person name="Vasilenko O.V."/>
            <person name="Tarlachkov S.V."/>
            <person name="Trotsenko Y.A."/>
        </authorList>
    </citation>
    <scope>NUCLEOTIDE SEQUENCE [LARGE SCALE GENOMIC DNA]</scope>
    <source>
        <strain evidence="2">VKM B-2159</strain>
    </source>
</reference>
<proteinExistence type="predicted"/>
<organism evidence="2 3">
    <name type="scientific">Paracoccus methylarcula</name>
    <dbReference type="NCBI Taxonomy" id="72022"/>
    <lineage>
        <taxon>Bacteria</taxon>
        <taxon>Pseudomonadati</taxon>
        <taxon>Pseudomonadota</taxon>
        <taxon>Alphaproteobacteria</taxon>
        <taxon>Rhodobacterales</taxon>
        <taxon>Paracoccaceae</taxon>
        <taxon>Paracoccus</taxon>
    </lineage>
</organism>
<name>A0A422QUZ2_9RHOB</name>
<protein>
    <submittedName>
        <fullName evidence="2">Uncharacterized protein</fullName>
    </submittedName>
</protein>
<accession>A0A422QUZ2</accession>
<evidence type="ECO:0000313" key="2">
    <source>
        <dbReference type="EMBL" id="RNF33829.1"/>
    </source>
</evidence>
<sequence length="72" mass="7743">MFDMLVWGGAALTLLGLAALLWCIVTVIRIRRARLDENAFRARMQGILAVNMGALVISALGLMTVVLGIMLG</sequence>
<feature type="transmembrane region" description="Helical" evidence="1">
    <location>
        <begin position="6"/>
        <end position="28"/>
    </location>
</feature>
<dbReference type="EMBL" id="PXNQ02000009">
    <property type="protein sequence ID" value="RNF33829.1"/>
    <property type="molecule type" value="Genomic_DNA"/>
</dbReference>
<dbReference type="OrthoDB" id="7875737at2"/>
<keyword evidence="1" id="KW-1133">Transmembrane helix</keyword>
<evidence type="ECO:0000313" key="3">
    <source>
        <dbReference type="Proteomes" id="UP000238137"/>
    </source>
</evidence>
<keyword evidence="1" id="KW-0812">Transmembrane</keyword>
<keyword evidence="1" id="KW-0472">Membrane</keyword>
<evidence type="ECO:0000256" key="1">
    <source>
        <dbReference type="SAM" id="Phobius"/>
    </source>
</evidence>
<feature type="transmembrane region" description="Helical" evidence="1">
    <location>
        <begin position="48"/>
        <end position="71"/>
    </location>
</feature>
<dbReference type="Proteomes" id="UP000238137">
    <property type="component" value="Unassembled WGS sequence"/>
</dbReference>
<comment type="caution">
    <text evidence="2">The sequence shown here is derived from an EMBL/GenBank/DDBJ whole genome shotgun (WGS) entry which is preliminary data.</text>
</comment>